<dbReference type="EMBL" id="PVUE01000001">
    <property type="protein sequence ID" value="PRZ44107.1"/>
    <property type="molecule type" value="Genomic_DNA"/>
</dbReference>
<dbReference type="SUPFAM" id="SSF52218">
    <property type="entry name" value="Flavoproteins"/>
    <property type="match status" value="1"/>
</dbReference>
<dbReference type="AlphaFoldDB" id="A0A2T1A6K4"/>
<dbReference type="Proteomes" id="UP000237752">
    <property type="component" value="Unassembled WGS sequence"/>
</dbReference>
<dbReference type="Gene3D" id="3.40.50.360">
    <property type="match status" value="1"/>
</dbReference>
<organism evidence="2 3">
    <name type="scientific">Antricoccus suffuscus</name>
    <dbReference type="NCBI Taxonomy" id="1629062"/>
    <lineage>
        <taxon>Bacteria</taxon>
        <taxon>Bacillati</taxon>
        <taxon>Actinomycetota</taxon>
        <taxon>Actinomycetes</taxon>
        <taxon>Geodermatophilales</taxon>
        <taxon>Antricoccaceae</taxon>
        <taxon>Antricoccus</taxon>
    </lineage>
</organism>
<reference evidence="2 3" key="1">
    <citation type="submission" date="2018-03" db="EMBL/GenBank/DDBJ databases">
        <title>Genomic Encyclopedia of Archaeal and Bacterial Type Strains, Phase II (KMG-II): from individual species to whole genera.</title>
        <authorList>
            <person name="Goeker M."/>
        </authorList>
    </citation>
    <scope>NUCLEOTIDE SEQUENCE [LARGE SCALE GENOMIC DNA]</scope>
    <source>
        <strain evidence="2 3">DSM 100065</strain>
    </source>
</reference>
<accession>A0A2T1A6K4</accession>
<proteinExistence type="predicted"/>
<evidence type="ECO:0000313" key="3">
    <source>
        <dbReference type="Proteomes" id="UP000237752"/>
    </source>
</evidence>
<keyword evidence="3" id="KW-1185">Reference proteome</keyword>
<dbReference type="InterPro" id="IPR029039">
    <property type="entry name" value="Flavoprotein-like_sf"/>
</dbReference>
<dbReference type="GO" id="GO:0016491">
    <property type="term" value="F:oxidoreductase activity"/>
    <property type="evidence" value="ECO:0007669"/>
    <property type="project" value="InterPro"/>
</dbReference>
<protein>
    <submittedName>
        <fullName evidence="2">NAD(P)H-dependent FMN reductase</fullName>
    </submittedName>
</protein>
<comment type="caution">
    <text evidence="2">The sequence shown here is derived from an EMBL/GenBank/DDBJ whole genome shotgun (WGS) entry which is preliminary data.</text>
</comment>
<dbReference type="GO" id="GO:0010181">
    <property type="term" value="F:FMN binding"/>
    <property type="evidence" value="ECO:0007669"/>
    <property type="project" value="TreeGrafter"/>
</dbReference>
<dbReference type="PANTHER" id="PTHR30543:SF21">
    <property type="entry name" value="NAD(P)H-DEPENDENT FMN REDUCTASE LOT6"/>
    <property type="match status" value="1"/>
</dbReference>
<dbReference type="Pfam" id="PF03358">
    <property type="entry name" value="FMN_red"/>
    <property type="match status" value="1"/>
</dbReference>
<name>A0A2T1A6K4_9ACTN</name>
<dbReference type="InterPro" id="IPR005025">
    <property type="entry name" value="FMN_Rdtase-like_dom"/>
</dbReference>
<evidence type="ECO:0000313" key="2">
    <source>
        <dbReference type="EMBL" id="PRZ44107.1"/>
    </source>
</evidence>
<dbReference type="RefSeq" id="WP_106347158.1">
    <property type="nucleotide sequence ID" value="NZ_PVUE01000001.1"/>
</dbReference>
<dbReference type="InterPro" id="IPR050712">
    <property type="entry name" value="NAD(P)H-dep_reductase"/>
</dbReference>
<dbReference type="GO" id="GO:0005829">
    <property type="term" value="C:cytosol"/>
    <property type="evidence" value="ECO:0007669"/>
    <property type="project" value="TreeGrafter"/>
</dbReference>
<sequence length="171" mass="17913">MKLLLISGSTRTASTNAAALRSVRTAVPDGWETAIYAGLSDLPAFNPDGDGDVAVQRLREQIDWADAVVFSTPEYAGTLPGSLKNLLDWTVGGGELNEKPCGVLNVAATGRGAGAAEHLRMVLRYVDAQILEGVDSPVGRDDVGPDGLVDNPAFQTGAAALIDQLIRAVRE</sequence>
<dbReference type="OrthoDB" id="9812295at2"/>
<gene>
    <name evidence="2" type="ORF">CLV47_101232</name>
</gene>
<feature type="domain" description="NADPH-dependent FMN reductase-like" evidence="1">
    <location>
        <begin position="1"/>
        <end position="133"/>
    </location>
</feature>
<evidence type="ECO:0000259" key="1">
    <source>
        <dbReference type="Pfam" id="PF03358"/>
    </source>
</evidence>
<dbReference type="PANTHER" id="PTHR30543">
    <property type="entry name" value="CHROMATE REDUCTASE"/>
    <property type="match status" value="1"/>
</dbReference>